<sequence length="151" mass="16679">MCDYYLHIHACTHTSSALGRFCQSAALIQTPCKNKHVWQSIRLPDGCDDCGGDPEVHEQGPERPKKGRIGIVKKGVVRRRASHSIIRKAPSSTGLEPEVWAIKEHPRACVASHTLPLDQKASGLTFNQRFKPTDAFIWSPPNAASSPPHPR</sequence>
<dbReference type="VEuPathDB" id="FungiDB:GMDG_03893"/>
<dbReference type="OrthoDB" id="3926238at2759"/>
<gene>
    <name evidence="1" type="ORF">VC83_02758</name>
</gene>
<reference evidence="1" key="1">
    <citation type="submission" date="2016-03" db="EMBL/GenBank/DDBJ databases">
        <title>Updated assembly of Pseudogymnoascus destructans, the fungus causing white-nose syndrome of bats.</title>
        <authorList>
            <person name="Palmer J.M."/>
            <person name="Drees K.P."/>
            <person name="Foster J.T."/>
            <person name="Lindner D.L."/>
        </authorList>
    </citation>
    <scope>NUCLEOTIDE SEQUENCE [LARGE SCALE GENOMIC DNA]</scope>
    <source>
        <strain evidence="1">20631-21</strain>
    </source>
</reference>
<dbReference type="EMBL" id="KV441390">
    <property type="protein sequence ID" value="OAF60951.1"/>
    <property type="molecule type" value="Genomic_DNA"/>
</dbReference>
<proteinExistence type="predicted"/>
<evidence type="ECO:0000313" key="1">
    <source>
        <dbReference type="EMBL" id="OAF60951.1"/>
    </source>
</evidence>
<dbReference type="AlphaFoldDB" id="A0A177AI28"/>
<dbReference type="RefSeq" id="XP_024326232.1">
    <property type="nucleotide sequence ID" value="XM_024466414.1"/>
</dbReference>
<name>A0A177AI28_9PEZI</name>
<dbReference type="GeneID" id="36285837"/>
<protein>
    <submittedName>
        <fullName evidence="1">Uncharacterized protein</fullName>
    </submittedName>
</protein>
<organism evidence="1">
    <name type="scientific">Pseudogymnoascus destructans</name>
    <dbReference type="NCBI Taxonomy" id="655981"/>
    <lineage>
        <taxon>Eukaryota</taxon>
        <taxon>Fungi</taxon>
        <taxon>Dikarya</taxon>
        <taxon>Ascomycota</taxon>
        <taxon>Pezizomycotina</taxon>
        <taxon>Leotiomycetes</taxon>
        <taxon>Thelebolales</taxon>
        <taxon>Thelebolaceae</taxon>
        <taxon>Pseudogymnoascus</taxon>
    </lineage>
</organism>
<accession>A0A177AI28</accession>
<dbReference type="Proteomes" id="UP000077154">
    <property type="component" value="Unassembled WGS sequence"/>
</dbReference>